<dbReference type="EMBL" id="CAJNOR010005163">
    <property type="protein sequence ID" value="CAF1548932.1"/>
    <property type="molecule type" value="Genomic_DNA"/>
</dbReference>
<evidence type="ECO:0000313" key="3">
    <source>
        <dbReference type="Proteomes" id="UP000663828"/>
    </source>
</evidence>
<reference evidence="2" key="1">
    <citation type="submission" date="2021-02" db="EMBL/GenBank/DDBJ databases">
        <authorList>
            <person name="Nowell W R."/>
        </authorList>
    </citation>
    <scope>NUCLEOTIDE SEQUENCE</scope>
</reference>
<sequence length="141" mass="16555">MVWRSTSEEYNPRCTVLTVKHSEGSVMVWGCFSRSGVGNLCFIDNIMDRFCYREILQKNLLQSAMKLGLTRSLVFQHDNDPKHTAKIVKDWLKGKKIEVLKWPASSPDMNPIEHMWDELERRMKKHHPSNKEELKQALLQE</sequence>
<proteinExistence type="predicted"/>
<keyword evidence="3" id="KW-1185">Reference proteome</keyword>
<dbReference type="AlphaFoldDB" id="A0A815WU74"/>
<dbReference type="Pfam" id="PF13358">
    <property type="entry name" value="DDE_3"/>
    <property type="match status" value="1"/>
</dbReference>
<dbReference type="InterPro" id="IPR038717">
    <property type="entry name" value="Tc1-like_DDE_dom"/>
</dbReference>
<gene>
    <name evidence="2" type="ORF">XAT740_LOCUS42737</name>
</gene>
<dbReference type="Proteomes" id="UP000663828">
    <property type="component" value="Unassembled WGS sequence"/>
</dbReference>
<dbReference type="InterPro" id="IPR036397">
    <property type="entry name" value="RNaseH_sf"/>
</dbReference>
<dbReference type="GO" id="GO:0003676">
    <property type="term" value="F:nucleic acid binding"/>
    <property type="evidence" value="ECO:0007669"/>
    <property type="project" value="InterPro"/>
</dbReference>
<evidence type="ECO:0000313" key="2">
    <source>
        <dbReference type="EMBL" id="CAF1548932.1"/>
    </source>
</evidence>
<dbReference type="Gene3D" id="3.30.420.10">
    <property type="entry name" value="Ribonuclease H-like superfamily/Ribonuclease H"/>
    <property type="match status" value="1"/>
</dbReference>
<feature type="domain" description="Tc1-like transposase DDE" evidence="1">
    <location>
        <begin position="24"/>
        <end position="135"/>
    </location>
</feature>
<accession>A0A815WU74</accession>
<comment type="caution">
    <text evidence="2">The sequence shown here is derived from an EMBL/GenBank/DDBJ whole genome shotgun (WGS) entry which is preliminary data.</text>
</comment>
<dbReference type="PANTHER" id="PTHR23022">
    <property type="entry name" value="TRANSPOSABLE ELEMENT-RELATED"/>
    <property type="match status" value="1"/>
</dbReference>
<name>A0A815WU74_ADIRI</name>
<protein>
    <recommendedName>
        <fullName evidence="1">Tc1-like transposase DDE domain-containing protein</fullName>
    </recommendedName>
</protein>
<dbReference type="InterPro" id="IPR052338">
    <property type="entry name" value="Transposase_5"/>
</dbReference>
<dbReference type="PANTHER" id="PTHR23022:SF135">
    <property type="entry name" value="SI:DKEY-77F5.3"/>
    <property type="match status" value="1"/>
</dbReference>
<organism evidence="2 3">
    <name type="scientific">Adineta ricciae</name>
    <name type="common">Rotifer</name>
    <dbReference type="NCBI Taxonomy" id="249248"/>
    <lineage>
        <taxon>Eukaryota</taxon>
        <taxon>Metazoa</taxon>
        <taxon>Spiralia</taxon>
        <taxon>Gnathifera</taxon>
        <taxon>Rotifera</taxon>
        <taxon>Eurotatoria</taxon>
        <taxon>Bdelloidea</taxon>
        <taxon>Adinetida</taxon>
        <taxon>Adinetidae</taxon>
        <taxon>Adineta</taxon>
    </lineage>
</organism>
<evidence type="ECO:0000259" key="1">
    <source>
        <dbReference type="Pfam" id="PF13358"/>
    </source>
</evidence>